<evidence type="ECO:0000256" key="3">
    <source>
        <dbReference type="ARBA" id="ARBA00022989"/>
    </source>
</evidence>
<dbReference type="GO" id="GO:0012505">
    <property type="term" value="C:endomembrane system"/>
    <property type="evidence" value="ECO:0007669"/>
    <property type="project" value="UniProtKB-SubCell"/>
</dbReference>
<dbReference type="SUPFAM" id="SSF103473">
    <property type="entry name" value="MFS general substrate transporter"/>
    <property type="match status" value="1"/>
</dbReference>
<dbReference type="InterPro" id="IPR050495">
    <property type="entry name" value="ATG22/LtaA_families"/>
</dbReference>
<keyword evidence="3 5" id="KW-1133">Transmembrane helix</keyword>
<evidence type="ECO:0000259" key="6">
    <source>
        <dbReference type="PROSITE" id="PS50850"/>
    </source>
</evidence>
<comment type="caution">
    <text evidence="7">The sequence shown here is derived from an EMBL/GenBank/DDBJ whole genome shotgun (WGS) entry which is preliminary data.</text>
</comment>
<dbReference type="PANTHER" id="PTHR23519">
    <property type="entry name" value="AUTOPHAGY-RELATED PROTEIN 22"/>
    <property type="match status" value="1"/>
</dbReference>
<feature type="non-terminal residue" evidence="7">
    <location>
        <position position="159"/>
    </location>
</feature>
<feature type="transmembrane region" description="Helical" evidence="5">
    <location>
        <begin position="82"/>
        <end position="101"/>
    </location>
</feature>
<dbReference type="AlphaFoldDB" id="X0V253"/>
<dbReference type="PROSITE" id="PS50850">
    <property type="entry name" value="MFS"/>
    <property type="match status" value="1"/>
</dbReference>
<protein>
    <recommendedName>
        <fullName evidence="6">Major facilitator superfamily (MFS) profile domain-containing protein</fullName>
    </recommendedName>
</protein>
<evidence type="ECO:0000256" key="4">
    <source>
        <dbReference type="ARBA" id="ARBA00023136"/>
    </source>
</evidence>
<feature type="transmembrane region" description="Helical" evidence="5">
    <location>
        <begin position="50"/>
        <end position="70"/>
    </location>
</feature>
<dbReference type="InterPro" id="IPR020846">
    <property type="entry name" value="MFS_dom"/>
</dbReference>
<evidence type="ECO:0000256" key="5">
    <source>
        <dbReference type="SAM" id="Phobius"/>
    </source>
</evidence>
<dbReference type="Gene3D" id="1.20.1250.20">
    <property type="entry name" value="MFS general substrate transporter like domains"/>
    <property type="match status" value="1"/>
</dbReference>
<evidence type="ECO:0000256" key="1">
    <source>
        <dbReference type="ARBA" id="ARBA00004127"/>
    </source>
</evidence>
<proteinExistence type="predicted"/>
<keyword evidence="4 5" id="KW-0472">Membrane</keyword>
<dbReference type="GO" id="GO:0022857">
    <property type="term" value="F:transmembrane transporter activity"/>
    <property type="evidence" value="ECO:0007669"/>
    <property type="project" value="InterPro"/>
</dbReference>
<feature type="transmembrane region" description="Helical" evidence="5">
    <location>
        <begin position="107"/>
        <end position="128"/>
    </location>
</feature>
<sequence length="159" mass="17086">MTGYADKRGRWGWMLFDWASQPYHTLIITFIFAPYFASTVVPDPVIGQEMWGWAATVGGVVVAVLAPVLGAMADVTGPRKPWIALFSLFYIVGAWLLWSAAPGAEDVVFILGAFVLGLIGVEFTTVFTNAMMPGLVPREELGRLSGSGWALGYVGGVIA</sequence>
<gene>
    <name evidence="7" type="ORF">S01H1_41233</name>
</gene>
<dbReference type="InterPro" id="IPR011701">
    <property type="entry name" value="MFS"/>
</dbReference>
<evidence type="ECO:0000313" key="7">
    <source>
        <dbReference type="EMBL" id="GAG12184.1"/>
    </source>
</evidence>
<organism evidence="7">
    <name type="scientific">marine sediment metagenome</name>
    <dbReference type="NCBI Taxonomy" id="412755"/>
    <lineage>
        <taxon>unclassified sequences</taxon>
        <taxon>metagenomes</taxon>
        <taxon>ecological metagenomes</taxon>
    </lineage>
</organism>
<dbReference type="PANTHER" id="PTHR23519:SF1">
    <property type="entry name" value="AUTOPHAGY-RELATED PROTEIN 22"/>
    <property type="match status" value="1"/>
</dbReference>
<keyword evidence="2 5" id="KW-0812">Transmembrane</keyword>
<reference evidence="7" key="1">
    <citation type="journal article" date="2014" name="Front. Microbiol.">
        <title>High frequency of phylogenetically diverse reductive dehalogenase-homologous genes in deep subseafloor sedimentary metagenomes.</title>
        <authorList>
            <person name="Kawai M."/>
            <person name="Futagami T."/>
            <person name="Toyoda A."/>
            <person name="Takaki Y."/>
            <person name="Nishi S."/>
            <person name="Hori S."/>
            <person name="Arai W."/>
            <person name="Tsubouchi T."/>
            <person name="Morono Y."/>
            <person name="Uchiyama I."/>
            <person name="Ito T."/>
            <person name="Fujiyama A."/>
            <person name="Inagaki F."/>
            <person name="Takami H."/>
        </authorList>
    </citation>
    <scope>NUCLEOTIDE SEQUENCE</scope>
    <source>
        <strain evidence="7">Expedition CK06-06</strain>
    </source>
</reference>
<feature type="transmembrane region" description="Helical" evidence="5">
    <location>
        <begin position="21"/>
        <end position="38"/>
    </location>
</feature>
<comment type="subcellular location">
    <subcellularLocation>
        <location evidence="1">Endomembrane system</location>
        <topology evidence="1">Multi-pass membrane protein</topology>
    </subcellularLocation>
</comment>
<dbReference type="InterPro" id="IPR036259">
    <property type="entry name" value="MFS_trans_sf"/>
</dbReference>
<dbReference type="EMBL" id="BARS01026144">
    <property type="protein sequence ID" value="GAG12184.1"/>
    <property type="molecule type" value="Genomic_DNA"/>
</dbReference>
<accession>X0V253</accession>
<feature type="domain" description="Major facilitator superfamily (MFS) profile" evidence="6">
    <location>
        <begin position="1"/>
        <end position="159"/>
    </location>
</feature>
<evidence type="ECO:0000256" key="2">
    <source>
        <dbReference type="ARBA" id="ARBA00022692"/>
    </source>
</evidence>
<dbReference type="Pfam" id="PF07690">
    <property type="entry name" value="MFS_1"/>
    <property type="match status" value="1"/>
</dbReference>
<name>X0V253_9ZZZZ</name>